<evidence type="ECO:0000313" key="1">
    <source>
        <dbReference type="EMBL" id="UXH31535.1"/>
    </source>
</evidence>
<gene>
    <name evidence="1" type="ORF">N5910_08310</name>
</gene>
<proteinExistence type="predicted"/>
<dbReference type="EMBL" id="CP104550">
    <property type="protein sequence ID" value="UXH31535.1"/>
    <property type="molecule type" value="Genomic_DNA"/>
</dbReference>
<protein>
    <submittedName>
        <fullName evidence="1">Uncharacterized protein</fullName>
    </submittedName>
</protein>
<accession>A0A9E7ULJ9</accession>
<dbReference type="RefSeq" id="WP_015971173.1">
    <property type="nucleotide sequence ID" value="NZ_CP104550.1"/>
</dbReference>
<dbReference type="GeneID" id="75107248"/>
<organism evidence="1">
    <name type="scientific">Methanothermobacter wolfeii</name>
    <name type="common">Methanobacterium wolfei</name>
    <dbReference type="NCBI Taxonomy" id="145261"/>
    <lineage>
        <taxon>Archaea</taxon>
        <taxon>Methanobacteriati</taxon>
        <taxon>Methanobacteriota</taxon>
        <taxon>Methanomada group</taxon>
        <taxon>Methanobacteria</taxon>
        <taxon>Methanobacteriales</taxon>
        <taxon>Methanobacteriaceae</taxon>
        <taxon>Methanothermobacter</taxon>
    </lineage>
</organism>
<dbReference type="AlphaFoldDB" id="A0A9E7ULJ9"/>
<name>A0A9E7ULJ9_METWO</name>
<sequence>MKPILSKKEKAWRKYQALKKEGREEEARKAWEEYDELNRVIVKIMNRKPPLEEMVHDQILGIRNKRNARITPEAIRALERYLSSLAWNILESAGQTAHIQDFTRDLGETQNDITIDEEHIYLGYLDILSYTDEESVEEYNRIREILMEGE</sequence>
<dbReference type="Proteomes" id="UP001065373">
    <property type="component" value="Chromosome"/>
</dbReference>
<reference evidence="1" key="1">
    <citation type="submission" date="2022-09" db="EMBL/GenBank/DDBJ databases">
        <title>Characterization of three MwoI isoschizomers from sequenced genome and metagenomes.</title>
        <authorList>
            <person name="Fomenkov A."/>
            <person name="Xu S.Y."/>
            <person name="Roberts R.J."/>
        </authorList>
    </citation>
    <scope>NUCLEOTIDE SEQUENCE</scope>
    <source>
        <strain evidence="1">DSM 2970</strain>
    </source>
</reference>